<keyword evidence="1" id="KW-0472">Membrane</keyword>
<sequence>MSVGRSLRDFKRPALWSAIWTFGIVLAVVLSLLPPADIPSPPLGNDKLGHFLAYFVLMAWAVMLYAQRASWVASAVLLFGLGIGMEYLQGAMHQGRQRDLNDIYANMLGVIAGFALCLTPLQRLLQKLDQRLPG</sequence>
<dbReference type="RefSeq" id="WP_220379748.1">
    <property type="nucleotide sequence ID" value="NZ_CP080544.1"/>
</dbReference>
<dbReference type="Proteomes" id="UP000824755">
    <property type="component" value="Chromosome"/>
</dbReference>
<evidence type="ECO:0000313" key="3">
    <source>
        <dbReference type="EMBL" id="QYR52928.1"/>
    </source>
</evidence>
<feature type="transmembrane region" description="Helical" evidence="1">
    <location>
        <begin position="48"/>
        <end position="66"/>
    </location>
</feature>
<feature type="domain" description="VanZ-like" evidence="2">
    <location>
        <begin position="52"/>
        <end position="118"/>
    </location>
</feature>
<feature type="transmembrane region" description="Helical" evidence="1">
    <location>
        <begin position="103"/>
        <end position="121"/>
    </location>
</feature>
<keyword evidence="1" id="KW-1133">Transmembrane helix</keyword>
<dbReference type="PANTHER" id="PTHR28008:SF1">
    <property type="entry name" value="DOMAIN PROTEIN, PUTATIVE (AFU_ORTHOLOGUE AFUA_3G10980)-RELATED"/>
    <property type="match status" value="1"/>
</dbReference>
<protein>
    <submittedName>
        <fullName evidence="3">VanZ family protein</fullName>
    </submittedName>
</protein>
<feature type="transmembrane region" description="Helical" evidence="1">
    <location>
        <begin position="14"/>
        <end position="36"/>
    </location>
</feature>
<dbReference type="NCBIfam" id="NF037970">
    <property type="entry name" value="vanZ_1"/>
    <property type="match status" value="1"/>
</dbReference>
<evidence type="ECO:0000259" key="2">
    <source>
        <dbReference type="Pfam" id="PF04892"/>
    </source>
</evidence>
<name>A0ABX8WQ82_9GAMM</name>
<evidence type="ECO:0000313" key="4">
    <source>
        <dbReference type="Proteomes" id="UP000824755"/>
    </source>
</evidence>
<proteinExistence type="predicted"/>
<dbReference type="InterPro" id="IPR006976">
    <property type="entry name" value="VanZ-like"/>
</dbReference>
<dbReference type="PANTHER" id="PTHR28008">
    <property type="entry name" value="DOMAIN PROTEIN, PUTATIVE (AFU_ORTHOLOGUE AFUA_3G10980)-RELATED"/>
    <property type="match status" value="1"/>
</dbReference>
<keyword evidence="1" id="KW-0812">Transmembrane</keyword>
<accession>A0ABX8WQ82</accession>
<organism evidence="3 4">
    <name type="scientific">Lysobacter soyae</name>
    <dbReference type="NCBI Taxonomy" id="2764185"/>
    <lineage>
        <taxon>Bacteria</taxon>
        <taxon>Pseudomonadati</taxon>
        <taxon>Pseudomonadota</taxon>
        <taxon>Gammaproteobacteria</taxon>
        <taxon>Lysobacterales</taxon>
        <taxon>Lysobacteraceae</taxon>
        <taxon>Lysobacter</taxon>
    </lineage>
</organism>
<evidence type="ECO:0000256" key="1">
    <source>
        <dbReference type="SAM" id="Phobius"/>
    </source>
</evidence>
<gene>
    <name evidence="3" type="ORF">H8L67_10230</name>
</gene>
<feature type="transmembrane region" description="Helical" evidence="1">
    <location>
        <begin position="71"/>
        <end position="91"/>
    </location>
</feature>
<dbReference type="EMBL" id="CP080544">
    <property type="protein sequence ID" value="QYR52928.1"/>
    <property type="molecule type" value="Genomic_DNA"/>
</dbReference>
<dbReference type="Pfam" id="PF04892">
    <property type="entry name" value="VanZ"/>
    <property type="match status" value="1"/>
</dbReference>
<reference evidence="3 4" key="1">
    <citation type="submission" date="2021-08" db="EMBL/GenBank/DDBJ databases">
        <title>Lysobacter sp. strain CJ11 Genome sequencing and assembly.</title>
        <authorList>
            <person name="Kim I."/>
        </authorList>
    </citation>
    <scope>NUCLEOTIDE SEQUENCE [LARGE SCALE GENOMIC DNA]</scope>
    <source>
        <strain evidence="3 4">CJ11</strain>
    </source>
</reference>
<keyword evidence="4" id="KW-1185">Reference proteome</keyword>